<feature type="signal peptide" evidence="3">
    <location>
        <begin position="1"/>
        <end position="25"/>
    </location>
</feature>
<evidence type="ECO:0000313" key="4">
    <source>
        <dbReference type="EMBL" id="MFA0810617.1"/>
    </source>
</evidence>
<dbReference type="InterPro" id="IPR051407">
    <property type="entry name" value="Bact_OM_lipoprot/Surf_antigen"/>
</dbReference>
<dbReference type="PANTHER" id="PTHR35603">
    <property type="match status" value="1"/>
</dbReference>
<gene>
    <name evidence="4" type="ORF">ACCI49_06765</name>
</gene>
<keyword evidence="2" id="KW-0472">Membrane</keyword>
<evidence type="ECO:0000256" key="2">
    <source>
        <dbReference type="ARBA" id="ARBA00023136"/>
    </source>
</evidence>
<feature type="chain" id="PRO_5045533091" evidence="3">
    <location>
        <begin position="26"/>
        <end position="190"/>
    </location>
</feature>
<evidence type="ECO:0000256" key="1">
    <source>
        <dbReference type="ARBA" id="ARBA00004370"/>
    </source>
</evidence>
<dbReference type="EMBL" id="JBGMEK010000010">
    <property type="protein sequence ID" value="MFA0810617.1"/>
    <property type="molecule type" value="Genomic_DNA"/>
</dbReference>
<proteinExistence type="predicted"/>
<evidence type="ECO:0000313" key="5">
    <source>
        <dbReference type="Proteomes" id="UP001569428"/>
    </source>
</evidence>
<name>A0ABV4NY00_9GAMM</name>
<comment type="caution">
    <text evidence="4">The sequence shown here is derived from an EMBL/GenBank/DDBJ whole genome shotgun (WGS) entry which is preliminary data.</text>
</comment>
<evidence type="ECO:0000256" key="3">
    <source>
        <dbReference type="SAM" id="SignalP"/>
    </source>
</evidence>
<dbReference type="Proteomes" id="UP001569428">
    <property type="component" value="Unassembled WGS sequence"/>
</dbReference>
<organism evidence="4 5">
    <name type="scientific">Microbulbifer epialgicus</name>
    <dbReference type="NCBI Taxonomy" id="393907"/>
    <lineage>
        <taxon>Bacteria</taxon>
        <taxon>Pseudomonadati</taxon>
        <taxon>Pseudomonadota</taxon>
        <taxon>Gammaproteobacteria</taxon>
        <taxon>Cellvibrionales</taxon>
        <taxon>Microbulbiferaceae</taxon>
        <taxon>Microbulbifer</taxon>
    </lineage>
</organism>
<reference evidence="4 5" key="1">
    <citation type="submission" date="2024-08" db="EMBL/GenBank/DDBJ databases">
        <authorList>
            <person name="Ishaq N."/>
        </authorList>
    </citation>
    <scope>NUCLEOTIDE SEQUENCE [LARGE SCALE GENOMIC DNA]</scope>
    <source>
        <strain evidence="4 5">DSM 18651</strain>
    </source>
</reference>
<protein>
    <submittedName>
        <fullName evidence="4">Glycine zipper 2TM domain-containing protein</fullName>
    </submittedName>
</protein>
<dbReference type="PANTHER" id="PTHR35603:SF2">
    <property type="entry name" value="OUTER MEMBRANE LIPOPROTEIN"/>
    <property type="match status" value="1"/>
</dbReference>
<keyword evidence="3" id="KW-0732">Signal</keyword>
<keyword evidence="5" id="KW-1185">Reference proteome</keyword>
<sequence>MQLFKQFIAGAAVAALVGLSATAKAGPTGYPDAYGVDSYDFARVTDVTPVYTDIEVRTPRTECRDEQVMYREPASPAGTLVGGLLGAAVGNSLGGRGHHGRYHHRGGHRGGATVAGAVVGALVGHQISRANAQTYYTTESHCRVVDEFSMRRELVGYDVRYRYNGQIYLTRTDHHPGDRIRVRVAVSPAF</sequence>
<comment type="subcellular location">
    <subcellularLocation>
        <location evidence="1">Membrane</location>
    </subcellularLocation>
</comment>
<dbReference type="RefSeq" id="WP_371838189.1">
    <property type="nucleotide sequence ID" value="NZ_JBGMEK010000010.1"/>
</dbReference>
<accession>A0ABV4NY00</accession>